<dbReference type="PANTHER" id="PTHR12302:SF3">
    <property type="entry name" value="SERINE_THREONINE-PROTEIN KINASE 31"/>
    <property type="match status" value="1"/>
</dbReference>
<evidence type="ECO:0000256" key="2">
    <source>
        <dbReference type="ARBA" id="ARBA00022759"/>
    </source>
</evidence>
<dbReference type="AlphaFoldDB" id="A0A2I0WFL7"/>
<reference evidence="5 6" key="1">
    <citation type="journal article" date="2016" name="Sci. Rep.">
        <title>The Dendrobium catenatum Lindl. genome sequence provides insights into polysaccharide synthase, floral development and adaptive evolution.</title>
        <authorList>
            <person name="Zhang G.Q."/>
            <person name="Xu Q."/>
            <person name="Bian C."/>
            <person name="Tsai W.C."/>
            <person name="Yeh C.M."/>
            <person name="Liu K.W."/>
            <person name="Yoshida K."/>
            <person name="Zhang L.S."/>
            <person name="Chang S.B."/>
            <person name="Chen F."/>
            <person name="Shi Y."/>
            <person name="Su Y.Y."/>
            <person name="Zhang Y.Q."/>
            <person name="Chen L.J."/>
            <person name="Yin Y."/>
            <person name="Lin M."/>
            <person name="Huang H."/>
            <person name="Deng H."/>
            <person name="Wang Z.W."/>
            <person name="Zhu S.L."/>
            <person name="Zhao X."/>
            <person name="Deng C."/>
            <person name="Niu S.C."/>
            <person name="Huang J."/>
            <person name="Wang M."/>
            <person name="Liu G.H."/>
            <person name="Yang H.J."/>
            <person name="Xiao X.J."/>
            <person name="Hsiao Y.Y."/>
            <person name="Wu W.L."/>
            <person name="Chen Y.Y."/>
            <person name="Mitsuda N."/>
            <person name="Ohme-Takagi M."/>
            <person name="Luo Y.B."/>
            <person name="Van de Peer Y."/>
            <person name="Liu Z.J."/>
        </authorList>
    </citation>
    <scope>NUCLEOTIDE SEQUENCE [LARGE SCALE GENOMIC DNA]</scope>
    <source>
        <tissue evidence="5">The whole plant</tissue>
    </source>
</reference>
<sequence>MTYGEEAKQVLVKIVQRNSLKIHDYNEDIYGRNVWDIYCNDIFIQEQLLKRGCI</sequence>
<dbReference type="Gene3D" id="2.40.50.90">
    <property type="match status" value="1"/>
</dbReference>
<dbReference type="InterPro" id="IPR035437">
    <property type="entry name" value="SNase_OB-fold_sf"/>
</dbReference>
<dbReference type="GO" id="GO:0016787">
    <property type="term" value="F:hydrolase activity"/>
    <property type="evidence" value="ECO:0007669"/>
    <property type="project" value="UniProtKB-KW"/>
</dbReference>
<evidence type="ECO:0000259" key="4">
    <source>
        <dbReference type="Pfam" id="PF00565"/>
    </source>
</evidence>
<accession>A0A2I0WFL7</accession>
<dbReference type="EMBL" id="KZ502674">
    <property type="protein sequence ID" value="PKU74453.1"/>
    <property type="molecule type" value="Genomic_DNA"/>
</dbReference>
<gene>
    <name evidence="5" type="ORF">MA16_Dca003656</name>
</gene>
<feature type="domain" description="TNase-like" evidence="4">
    <location>
        <begin position="2"/>
        <end position="52"/>
    </location>
</feature>
<evidence type="ECO:0000256" key="3">
    <source>
        <dbReference type="ARBA" id="ARBA00022801"/>
    </source>
</evidence>
<protein>
    <submittedName>
        <fullName evidence="5">Putative 38.1 kDa protein</fullName>
    </submittedName>
</protein>
<evidence type="ECO:0000313" key="5">
    <source>
        <dbReference type="EMBL" id="PKU74453.1"/>
    </source>
</evidence>
<dbReference type="GO" id="GO:0004519">
    <property type="term" value="F:endonuclease activity"/>
    <property type="evidence" value="ECO:0007669"/>
    <property type="project" value="UniProtKB-KW"/>
</dbReference>
<keyword evidence="1" id="KW-0540">Nuclease</keyword>
<reference evidence="5 6" key="2">
    <citation type="journal article" date="2017" name="Nature">
        <title>The Apostasia genome and the evolution of orchids.</title>
        <authorList>
            <person name="Zhang G.Q."/>
            <person name="Liu K.W."/>
            <person name="Li Z."/>
            <person name="Lohaus R."/>
            <person name="Hsiao Y.Y."/>
            <person name="Niu S.C."/>
            <person name="Wang J.Y."/>
            <person name="Lin Y.C."/>
            <person name="Xu Q."/>
            <person name="Chen L.J."/>
            <person name="Yoshida K."/>
            <person name="Fujiwara S."/>
            <person name="Wang Z.W."/>
            <person name="Zhang Y.Q."/>
            <person name="Mitsuda N."/>
            <person name="Wang M."/>
            <person name="Liu G.H."/>
            <person name="Pecoraro L."/>
            <person name="Huang H.X."/>
            <person name="Xiao X.J."/>
            <person name="Lin M."/>
            <person name="Wu X.Y."/>
            <person name="Wu W.L."/>
            <person name="Chen Y.Y."/>
            <person name="Chang S.B."/>
            <person name="Sakamoto S."/>
            <person name="Ohme-Takagi M."/>
            <person name="Yagi M."/>
            <person name="Zeng S.J."/>
            <person name="Shen C.Y."/>
            <person name="Yeh C.M."/>
            <person name="Luo Y.B."/>
            <person name="Tsai W.C."/>
            <person name="Van de Peer Y."/>
            <person name="Liu Z.J."/>
        </authorList>
    </citation>
    <scope>NUCLEOTIDE SEQUENCE [LARGE SCALE GENOMIC DNA]</scope>
    <source>
        <tissue evidence="5">The whole plant</tissue>
    </source>
</reference>
<dbReference type="GO" id="GO:0005737">
    <property type="term" value="C:cytoplasm"/>
    <property type="evidence" value="ECO:0007669"/>
    <property type="project" value="TreeGrafter"/>
</dbReference>
<organism evidence="5 6">
    <name type="scientific">Dendrobium catenatum</name>
    <dbReference type="NCBI Taxonomy" id="906689"/>
    <lineage>
        <taxon>Eukaryota</taxon>
        <taxon>Viridiplantae</taxon>
        <taxon>Streptophyta</taxon>
        <taxon>Embryophyta</taxon>
        <taxon>Tracheophyta</taxon>
        <taxon>Spermatophyta</taxon>
        <taxon>Magnoliopsida</taxon>
        <taxon>Liliopsida</taxon>
        <taxon>Asparagales</taxon>
        <taxon>Orchidaceae</taxon>
        <taxon>Epidendroideae</taxon>
        <taxon>Malaxideae</taxon>
        <taxon>Dendrobiinae</taxon>
        <taxon>Dendrobium</taxon>
    </lineage>
</organism>
<dbReference type="Proteomes" id="UP000233837">
    <property type="component" value="Unassembled WGS sequence"/>
</dbReference>
<dbReference type="PANTHER" id="PTHR12302">
    <property type="entry name" value="EBNA2 BINDING PROTEIN P100"/>
    <property type="match status" value="1"/>
</dbReference>
<name>A0A2I0WFL7_9ASPA</name>
<keyword evidence="3" id="KW-0378">Hydrolase</keyword>
<keyword evidence="2" id="KW-0255">Endonuclease</keyword>
<evidence type="ECO:0000313" key="6">
    <source>
        <dbReference type="Proteomes" id="UP000233837"/>
    </source>
</evidence>
<dbReference type="SUPFAM" id="SSF50199">
    <property type="entry name" value="Staphylococcal nuclease"/>
    <property type="match status" value="1"/>
</dbReference>
<proteinExistence type="predicted"/>
<dbReference type="Pfam" id="PF00565">
    <property type="entry name" value="SNase"/>
    <property type="match status" value="1"/>
</dbReference>
<evidence type="ECO:0000256" key="1">
    <source>
        <dbReference type="ARBA" id="ARBA00022722"/>
    </source>
</evidence>
<keyword evidence="6" id="KW-1185">Reference proteome</keyword>
<dbReference type="InterPro" id="IPR016071">
    <property type="entry name" value="Staphylococal_nuclease_OB-fold"/>
</dbReference>